<evidence type="ECO:0000256" key="11">
    <source>
        <dbReference type="ARBA" id="ARBA00023163"/>
    </source>
</evidence>
<keyword evidence="11" id="KW-0804">Transcription</keyword>
<keyword evidence="17" id="KW-1185">Reference proteome</keyword>
<sequence length="405" mass="47057">MIYLKKNVCTLSKLVFKCTCHGQFYSTSKNISENLKSLKKLKHTENMFVVDNDVAKDISDTICTHLTRSYDSKLIKLIEANPGVCLITRHILEKTNNNIHVFENNNNEFLAAVHSVFGNRINITKSNFLLLWKYGYQDRMDYGDRISKILSGLGTPQPWNLERPSFQIIAALPSRKFLNYLIYSFMFQTGLMTYGRPEFYLLLQPSVFTRYSSKPIIGEMYYKTQTILFQTIFDLELLKTYPRTAFFPLQSLKSTSKFVRFKELKELDNKFMVLVKVTGRKNLLEKEDLTIDLLKPFWYFVKHHTLSRKNFVIPMLEQWIPGCGPHFIAQGYTTFTQFGDLTPSQILYIFLKFVNLPEYKDSPFISAMESRISKLSPSVPTDNSNYLQSTNDSSLDLEECDSKNV</sequence>
<dbReference type="InterPro" id="IPR001737">
    <property type="entry name" value="KsgA/Erm"/>
</dbReference>
<evidence type="ECO:0000256" key="13">
    <source>
        <dbReference type="ARBA" id="ARBA00031609"/>
    </source>
</evidence>
<evidence type="ECO:0000256" key="5">
    <source>
        <dbReference type="ARBA" id="ARBA00022679"/>
    </source>
</evidence>
<reference evidence="16 17" key="1">
    <citation type="submission" date="2019-08" db="EMBL/GenBank/DDBJ databases">
        <authorList>
            <person name="Alioto T."/>
            <person name="Alioto T."/>
            <person name="Gomez Garrido J."/>
        </authorList>
    </citation>
    <scope>NUCLEOTIDE SEQUENCE [LARGE SCALE GENOMIC DNA]</scope>
</reference>
<keyword evidence="3" id="KW-0698">rRNA processing</keyword>
<proteinExistence type="inferred from homology"/>
<dbReference type="GO" id="GO:0006391">
    <property type="term" value="P:transcription initiation at mitochondrial promoter"/>
    <property type="evidence" value="ECO:0007669"/>
    <property type="project" value="TreeGrafter"/>
</dbReference>
<gene>
    <name evidence="16" type="ORF">CINCED_3A013890</name>
</gene>
<dbReference type="GO" id="GO:0034246">
    <property type="term" value="F:mitochondrial transcription factor activity"/>
    <property type="evidence" value="ECO:0007669"/>
    <property type="project" value="TreeGrafter"/>
</dbReference>
<dbReference type="PANTHER" id="PTHR11727">
    <property type="entry name" value="DIMETHYLADENOSINE TRANSFERASE"/>
    <property type="match status" value="1"/>
</dbReference>
<evidence type="ECO:0000313" key="16">
    <source>
        <dbReference type="EMBL" id="VVC37112.1"/>
    </source>
</evidence>
<comment type="caution">
    <text evidence="15">Lacks conserved residue(s) required for the propagation of feature annotation.</text>
</comment>
<keyword evidence="6 15" id="KW-0949">S-adenosyl-L-methionine</keyword>
<feature type="binding site" evidence="15">
    <location>
        <position position="171"/>
    </location>
    <ligand>
        <name>S-adenosyl-L-methionine</name>
        <dbReference type="ChEBI" id="CHEBI:59789"/>
    </ligand>
</feature>
<evidence type="ECO:0000256" key="7">
    <source>
        <dbReference type="ARBA" id="ARBA00022884"/>
    </source>
</evidence>
<dbReference type="GO" id="GO:0000179">
    <property type="term" value="F:rRNA (adenine-N6,N6-)-dimethyltransferase activity"/>
    <property type="evidence" value="ECO:0007669"/>
    <property type="project" value="UniProtKB-UniRule"/>
</dbReference>
<evidence type="ECO:0000256" key="15">
    <source>
        <dbReference type="PROSITE-ProRule" id="PRU01026"/>
    </source>
</evidence>
<evidence type="ECO:0000256" key="9">
    <source>
        <dbReference type="ARBA" id="ARBA00023015"/>
    </source>
</evidence>
<dbReference type="GO" id="GO:0003723">
    <property type="term" value="F:RNA binding"/>
    <property type="evidence" value="ECO:0007669"/>
    <property type="project" value="UniProtKB-UniRule"/>
</dbReference>
<dbReference type="PANTHER" id="PTHR11727:SF13">
    <property type="entry name" value="DIMETHYLADENOSINE TRANSFERASE 2, MITOCHONDRIAL"/>
    <property type="match status" value="1"/>
</dbReference>
<keyword evidence="9" id="KW-0805">Transcription regulation</keyword>
<feature type="binding site" evidence="15">
    <location>
        <position position="49"/>
    </location>
    <ligand>
        <name>S-adenosyl-L-methionine</name>
        <dbReference type="ChEBI" id="CHEBI:59789"/>
    </ligand>
</feature>
<evidence type="ECO:0000313" key="17">
    <source>
        <dbReference type="Proteomes" id="UP000325440"/>
    </source>
</evidence>
<organism evidence="16 17">
    <name type="scientific">Cinara cedri</name>
    <dbReference type="NCBI Taxonomy" id="506608"/>
    <lineage>
        <taxon>Eukaryota</taxon>
        <taxon>Metazoa</taxon>
        <taxon>Ecdysozoa</taxon>
        <taxon>Arthropoda</taxon>
        <taxon>Hexapoda</taxon>
        <taxon>Insecta</taxon>
        <taxon>Pterygota</taxon>
        <taxon>Neoptera</taxon>
        <taxon>Paraneoptera</taxon>
        <taxon>Hemiptera</taxon>
        <taxon>Sternorrhyncha</taxon>
        <taxon>Aphidomorpha</taxon>
        <taxon>Aphidoidea</taxon>
        <taxon>Aphididae</taxon>
        <taxon>Lachninae</taxon>
        <taxon>Cinara</taxon>
    </lineage>
</organism>
<evidence type="ECO:0000256" key="8">
    <source>
        <dbReference type="ARBA" id="ARBA00022946"/>
    </source>
</evidence>
<keyword evidence="4 15" id="KW-0489">Methyltransferase</keyword>
<dbReference type="OrthoDB" id="9895503at2759"/>
<protein>
    <recommendedName>
        <fullName evidence="2">Dimethyladenosine transferase 2, mitochondrial</fullName>
    </recommendedName>
    <alternativeName>
        <fullName evidence="12">Mitochondrial 12S rRNA dimethylase 2</fullName>
    </alternativeName>
    <alternativeName>
        <fullName evidence="13">Mitochondrial transcription factor B2</fullName>
    </alternativeName>
    <alternativeName>
        <fullName evidence="14">S-adenosylmethionine-6-N', N'-adenosyl(rRNA) dimethyltransferase 2</fullName>
    </alternativeName>
</protein>
<evidence type="ECO:0000256" key="1">
    <source>
        <dbReference type="ARBA" id="ARBA00004173"/>
    </source>
</evidence>
<comment type="similarity">
    <text evidence="15">Belongs to the class I-like SAM-binding methyltransferase superfamily. rRNA adenine N(6)-methyltransferase family.</text>
</comment>
<dbReference type="AlphaFoldDB" id="A0A5E4N3I0"/>
<keyword evidence="7 15" id="KW-0694">RNA-binding</keyword>
<evidence type="ECO:0000256" key="10">
    <source>
        <dbReference type="ARBA" id="ARBA00023128"/>
    </source>
</evidence>
<evidence type="ECO:0000256" key="2">
    <source>
        <dbReference type="ARBA" id="ARBA00018369"/>
    </source>
</evidence>
<comment type="subcellular location">
    <subcellularLocation>
        <location evidence="1">Mitochondrion</location>
    </subcellularLocation>
</comment>
<evidence type="ECO:0000256" key="14">
    <source>
        <dbReference type="ARBA" id="ARBA00032796"/>
    </source>
</evidence>
<dbReference type="EMBL" id="CABPRJ010001441">
    <property type="protein sequence ID" value="VVC37112.1"/>
    <property type="molecule type" value="Genomic_DNA"/>
</dbReference>
<dbReference type="SUPFAM" id="SSF53335">
    <property type="entry name" value="S-adenosyl-L-methionine-dependent methyltransferases"/>
    <property type="match status" value="1"/>
</dbReference>
<dbReference type="PROSITE" id="PS51689">
    <property type="entry name" value="SAM_RNA_A_N6_MT"/>
    <property type="match status" value="1"/>
</dbReference>
<evidence type="ECO:0000256" key="6">
    <source>
        <dbReference type="ARBA" id="ARBA00022691"/>
    </source>
</evidence>
<dbReference type="Gene3D" id="3.40.50.150">
    <property type="entry name" value="Vaccinia Virus protein VP39"/>
    <property type="match status" value="1"/>
</dbReference>
<dbReference type="InterPro" id="IPR029063">
    <property type="entry name" value="SAM-dependent_MTases_sf"/>
</dbReference>
<evidence type="ECO:0000256" key="3">
    <source>
        <dbReference type="ARBA" id="ARBA00022552"/>
    </source>
</evidence>
<keyword evidence="8" id="KW-0809">Transit peptide</keyword>
<keyword evidence="5 15" id="KW-0808">Transferase</keyword>
<evidence type="ECO:0000256" key="12">
    <source>
        <dbReference type="ARBA" id="ARBA00029708"/>
    </source>
</evidence>
<accession>A0A5E4N3I0</accession>
<dbReference type="PIRSF" id="PIRSF027833">
    <property type="entry name" value="MtTFB2"/>
    <property type="match status" value="1"/>
</dbReference>
<evidence type="ECO:0000256" key="4">
    <source>
        <dbReference type="ARBA" id="ARBA00022603"/>
    </source>
</evidence>
<dbReference type="GO" id="GO:0005759">
    <property type="term" value="C:mitochondrial matrix"/>
    <property type="evidence" value="ECO:0007669"/>
    <property type="project" value="TreeGrafter"/>
</dbReference>
<dbReference type="Proteomes" id="UP000325440">
    <property type="component" value="Unassembled WGS sequence"/>
</dbReference>
<name>A0A5E4N3I0_9HEMI</name>
<keyword evidence="10" id="KW-0496">Mitochondrion</keyword>